<dbReference type="PANTHER" id="PTHR13634:SF0">
    <property type="entry name" value="RIBOSOME BIOGENESIS PROTEIN BRX1 HOMOLOG"/>
    <property type="match status" value="1"/>
</dbReference>
<dbReference type="GO" id="GO:0005730">
    <property type="term" value="C:nucleolus"/>
    <property type="evidence" value="ECO:0007669"/>
    <property type="project" value="UniProtKB-SubCell"/>
</dbReference>
<comment type="subcellular location">
    <subcellularLocation>
        <location evidence="1">Nucleus</location>
        <location evidence="1">Nucleolus</location>
    </subcellularLocation>
</comment>
<organism evidence="3 4">
    <name type="scientific">Sorghum bicolor</name>
    <name type="common">Sorghum</name>
    <name type="synonym">Sorghum vulgare</name>
    <dbReference type="NCBI Taxonomy" id="4558"/>
    <lineage>
        <taxon>Eukaryota</taxon>
        <taxon>Viridiplantae</taxon>
        <taxon>Streptophyta</taxon>
        <taxon>Embryophyta</taxon>
        <taxon>Tracheophyta</taxon>
        <taxon>Spermatophyta</taxon>
        <taxon>Magnoliopsida</taxon>
        <taxon>Liliopsida</taxon>
        <taxon>Poales</taxon>
        <taxon>Poaceae</taxon>
        <taxon>PACMAD clade</taxon>
        <taxon>Panicoideae</taxon>
        <taxon>Andropogonodae</taxon>
        <taxon>Andropogoneae</taxon>
        <taxon>Sorghinae</taxon>
        <taxon>Sorghum</taxon>
    </lineage>
</organism>
<evidence type="ECO:0000313" key="3">
    <source>
        <dbReference type="EMBL" id="KXG28575.1"/>
    </source>
</evidence>
<sequence length="57" mass="6808">MLPWRHSRTGSHRITYRYRHLMQDVLSLLPHTKKDNKVESKQSKGNALNELLQLSFF</sequence>
<dbReference type="EMBL" id="CM000764">
    <property type="protein sequence ID" value="KXG28575.1"/>
    <property type="molecule type" value="Genomic_DNA"/>
</dbReference>
<evidence type="ECO:0000256" key="2">
    <source>
        <dbReference type="ARBA" id="ARBA00022517"/>
    </source>
</evidence>
<evidence type="ECO:0000256" key="1">
    <source>
        <dbReference type="ARBA" id="ARBA00004604"/>
    </source>
</evidence>
<dbReference type="PANTHER" id="PTHR13634">
    <property type="entry name" value="RIBOSOME BIOGENESIS PROTEIN BRIX"/>
    <property type="match status" value="1"/>
</dbReference>
<name>A0A1B6PSE4_SORBI</name>
<protein>
    <submittedName>
        <fullName evidence="3">Uncharacterized protein</fullName>
    </submittedName>
</protein>
<dbReference type="InParanoid" id="A0A1B6PSE4"/>
<reference evidence="4" key="2">
    <citation type="journal article" date="2018" name="Plant J.">
        <title>The Sorghum bicolor reference genome: improved assembly, gene annotations, a transcriptome atlas, and signatures of genome organization.</title>
        <authorList>
            <person name="McCormick R.F."/>
            <person name="Truong S.K."/>
            <person name="Sreedasyam A."/>
            <person name="Jenkins J."/>
            <person name="Shu S."/>
            <person name="Sims D."/>
            <person name="Kennedy M."/>
            <person name="Amirebrahimi M."/>
            <person name="Weers B.D."/>
            <person name="McKinley B."/>
            <person name="Mattison A."/>
            <person name="Morishige D.T."/>
            <person name="Grimwood J."/>
            <person name="Schmutz J."/>
            <person name="Mullet J.E."/>
        </authorList>
    </citation>
    <scope>NUCLEOTIDE SEQUENCE [LARGE SCALE GENOMIC DNA]</scope>
    <source>
        <strain evidence="4">cv. BTx623</strain>
    </source>
</reference>
<dbReference type="STRING" id="4558.A0A1B6PSE4"/>
<proteinExistence type="predicted"/>
<dbReference type="AlphaFoldDB" id="A0A1B6PSE4"/>
<dbReference type="GO" id="GO:0042254">
    <property type="term" value="P:ribosome biogenesis"/>
    <property type="evidence" value="ECO:0007669"/>
    <property type="project" value="UniProtKB-KW"/>
</dbReference>
<keyword evidence="4" id="KW-1185">Reference proteome</keyword>
<accession>A0A1B6PSE4</accession>
<dbReference type="InterPro" id="IPR026532">
    <property type="entry name" value="BRX1"/>
</dbReference>
<gene>
    <name evidence="3" type="ORF">SORBI_3005G139800</name>
</gene>
<keyword evidence="2" id="KW-0690">Ribosome biogenesis</keyword>
<dbReference type="Proteomes" id="UP000000768">
    <property type="component" value="Chromosome 5"/>
</dbReference>
<dbReference type="Gramene" id="KXG28575">
    <property type="protein sequence ID" value="KXG28575"/>
    <property type="gene ID" value="SORBI_3005G139800"/>
</dbReference>
<reference evidence="3 4" key="1">
    <citation type="journal article" date="2009" name="Nature">
        <title>The Sorghum bicolor genome and the diversification of grasses.</title>
        <authorList>
            <person name="Paterson A.H."/>
            <person name="Bowers J.E."/>
            <person name="Bruggmann R."/>
            <person name="Dubchak I."/>
            <person name="Grimwood J."/>
            <person name="Gundlach H."/>
            <person name="Haberer G."/>
            <person name="Hellsten U."/>
            <person name="Mitros T."/>
            <person name="Poliakov A."/>
            <person name="Schmutz J."/>
            <person name="Spannagl M."/>
            <person name="Tang H."/>
            <person name="Wang X."/>
            <person name="Wicker T."/>
            <person name="Bharti A.K."/>
            <person name="Chapman J."/>
            <person name="Feltus F.A."/>
            <person name="Gowik U."/>
            <person name="Grigoriev I.V."/>
            <person name="Lyons E."/>
            <person name="Maher C.A."/>
            <person name="Martis M."/>
            <person name="Narechania A."/>
            <person name="Otillar R.P."/>
            <person name="Penning B.W."/>
            <person name="Salamov A.A."/>
            <person name="Wang Y."/>
            <person name="Zhang L."/>
            <person name="Carpita N.C."/>
            <person name="Freeling M."/>
            <person name="Gingle A.R."/>
            <person name="Hash C.T."/>
            <person name="Keller B."/>
            <person name="Klein P."/>
            <person name="Kresovich S."/>
            <person name="McCann M.C."/>
            <person name="Ming R."/>
            <person name="Peterson D.G."/>
            <person name="Mehboob-ur-Rahman"/>
            <person name="Ware D."/>
            <person name="Westhoff P."/>
            <person name="Mayer K.F."/>
            <person name="Messing J."/>
            <person name="Rokhsar D.S."/>
        </authorList>
    </citation>
    <scope>NUCLEOTIDE SEQUENCE [LARGE SCALE GENOMIC DNA]</scope>
    <source>
        <strain evidence="4">cv. BTx623</strain>
    </source>
</reference>
<evidence type="ECO:0000313" key="4">
    <source>
        <dbReference type="Proteomes" id="UP000000768"/>
    </source>
</evidence>